<dbReference type="NCBIfam" id="TIGR02350">
    <property type="entry name" value="prok_dnaK"/>
    <property type="match status" value="1"/>
</dbReference>
<dbReference type="SUPFAM" id="SSF53067">
    <property type="entry name" value="Actin-like ATPase domain"/>
    <property type="match status" value="2"/>
</dbReference>
<comment type="caution">
    <text evidence="10">The sequence shown here is derived from an EMBL/GenBank/DDBJ whole genome shotgun (WGS) entry which is preliminary data.</text>
</comment>
<organism evidence="10 11">
    <name type="scientific">Lysobacter brunescens</name>
    <dbReference type="NCBI Taxonomy" id="262323"/>
    <lineage>
        <taxon>Bacteria</taxon>
        <taxon>Pseudomonadati</taxon>
        <taxon>Pseudomonadota</taxon>
        <taxon>Gammaproteobacteria</taxon>
        <taxon>Lysobacterales</taxon>
        <taxon>Lysobacteraceae</taxon>
        <taxon>Lysobacter</taxon>
    </lineage>
</organism>
<dbReference type="NCBIfam" id="NF001413">
    <property type="entry name" value="PRK00290.1"/>
    <property type="match status" value="1"/>
</dbReference>
<feature type="compositionally biased region" description="Low complexity" evidence="9">
    <location>
        <begin position="599"/>
        <end position="608"/>
    </location>
</feature>
<keyword evidence="3 7" id="KW-0597">Phosphoprotein</keyword>
<evidence type="ECO:0000256" key="2">
    <source>
        <dbReference type="ARBA" id="ARBA00014415"/>
    </source>
</evidence>
<keyword evidence="11" id="KW-1185">Reference proteome</keyword>
<dbReference type="Gene3D" id="2.60.34.10">
    <property type="entry name" value="Substrate Binding Domain Of DNAk, Chain A, domain 1"/>
    <property type="match status" value="1"/>
</dbReference>
<comment type="induction">
    <text evidence="7">By stress conditions e.g. heat shock.</text>
</comment>
<protein>
    <recommendedName>
        <fullName evidence="2 7">Chaperone protein DnaK</fullName>
    </recommendedName>
    <alternativeName>
        <fullName evidence="7">HSP70</fullName>
    </alternativeName>
    <alternativeName>
        <fullName evidence="7">Heat shock 70 kDa protein</fullName>
    </alternativeName>
    <alternativeName>
        <fullName evidence="7">Heat shock protein 70</fullName>
    </alternativeName>
</protein>
<proteinExistence type="evidence at transcript level"/>
<keyword evidence="4 7" id="KW-0547">Nucleotide-binding</keyword>
<evidence type="ECO:0000256" key="5">
    <source>
        <dbReference type="ARBA" id="ARBA00022840"/>
    </source>
</evidence>
<dbReference type="InterPro" id="IPR029047">
    <property type="entry name" value="HSP70_peptide-bd_sf"/>
</dbReference>
<evidence type="ECO:0000256" key="7">
    <source>
        <dbReference type="HAMAP-Rule" id="MF_00332"/>
    </source>
</evidence>
<dbReference type="Pfam" id="PF00012">
    <property type="entry name" value="HSP70"/>
    <property type="match status" value="1"/>
</dbReference>
<dbReference type="Proteomes" id="UP001597110">
    <property type="component" value="Unassembled WGS sequence"/>
</dbReference>
<comment type="function">
    <text evidence="7">Acts as a chaperone.</text>
</comment>
<reference evidence="11" key="1">
    <citation type="journal article" date="2019" name="Int. J. Syst. Evol. Microbiol.">
        <title>The Global Catalogue of Microorganisms (GCM) 10K type strain sequencing project: providing services to taxonomists for standard genome sequencing and annotation.</title>
        <authorList>
            <consortium name="The Broad Institute Genomics Platform"/>
            <consortium name="The Broad Institute Genome Sequencing Center for Infectious Disease"/>
            <person name="Wu L."/>
            <person name="Ma J."/>
        </authorList>
    </citation>
    <scope>NUCLEOTIDE SEQUENCE [LARGE SCALE GENOMIC DNA]</scope>
    <source>
        <strain evidence="11">CCUG 55585</strain>
    </source>
</reference>
<dbReference type="InterPro" id="IPR029048">
    <property type="entry name" value="HSP70_C_sf"/>
</dbReference>
<dbReference type="CDD" id="cd10234">
    <property type="entry name" value="ASKHA_NBD_HSP70_DnaK-like"/>
    <property type="match status" value="1"/>
</dbReference>
<accession>A0ABW2YFY6</accession>
<feature type="region of interest" description="Disordered" evidence="9">
    <location>
        <begin position="598"/>
        <end position="640"/>
    </location>
</feature>
<evidence type="ECO:0000256" key="8">
    <source>
        <dbReference type="RuleBase" id="RU003322"/>
    </source>
</evidence>
<dbReference type="RefSeq" id="WP_386825608.1">
    <property type="nucleotide sequence ID" value="NZ_JBHTIF010000004.1"/>
</dbReference>
<dbReference type="PROSITE" id="PS01036">
    <property type="entry name" value="HSP70_3"/>
    <property type="match status" value="1"/>
</dbReference>
<dbReference type="SUPFAM" id="SSF100920">
    <property type="entry name" value="Heat shock protein 70kD (HSP70), peptide-binding domain"/>
    <property type="match status" value="1"/>
</dbReference>
<dbReference type="InterPro" id="IPR018181">
    <property type="entry name" value="Heat_shock_70_CS"/>
</dbReference>
<evidence type="ECO:0000256" key="1">
    <source>
        <dbReference type="ARBA" id="ARBA00007381"/>
    </source>
</evidence>
<evidence type="ECO:0000313" key="10">
    <source>
        <dbReference type="EMBL" id="MFD0727145.1"/>
    </source>
</evidence>
<keyword evidence="5 7" id="KW-0067">ATP-binding</keyword>
<evidence type="ECO:0000256" key="9">
    <source>
        <dbReference type="SAM" id="MobiDB-lite"/>
    </source>
</evidence>
<dbReference type="NCBIfam" id="NF003520">
    <property type="entry name" value="PRK05183.1"/>
    <property type="match status" value="1"/>
</dbReference>
<dbReference type="Gene3D" id="1.20.1270.10">
    <property type="match status" value="1"/>
</dbReference>
<dbReference type="PANTHER" id="PTHR19375">
    <property type="entry name" value="HEAT SHOCK PROTEIN 70KDA"/>
    <property type="match status" value="1"/>
</dbReference>
<evidence type="ECO:0000256" key="6">
    <source>
        <dbReference type="ARBA" id="ARBA00023016"/>
    </source>
</evidence>
<dbReference type="PRINTS" id="PR00301">
    <property type="entry name" value="HEATSHOCK70"/>
</dbReference>
<evidence type="ECO:0000313" key="11">
    <source>
        <dbReference type="Proteomes" id="UP001597110"/>
    </source>
</evidence>
<dbReference type="InterPro" id="IPR012725">
    <property type="entry name" value="Chaperone_DnaK"/>
</dbReference>
<dbReference type="PROSITE" id="PS00329">
    <property type="entry name" value="HSP70_2"/>
    <property type="match status" value="1"/>
</dbReference>
<gene>
    <name evidence="7 10" type="primary">dnaK</name>
    <name evidence="10" type="ORF">ACFQ0E_16235</name>
</gene>
<dbReference type="Gene3D" id="3.90.640.10">
    <property type="entry name" value="Actin, Chain A, domain 4"/>
    <property type="match status" value="1"/>
</dbReference>
<dbReference type="InterPro" id="IPR043129">
    <property type="entry name" value="ATPase_NBD"/>
</dbReference>
<dbReference type="Gene3D" id="3.30.420.40">
    <property type="match status" value="2"/>
</dbReference>
<evidence type="ECO:0000256" key="3">
    <source>
        <dbReference type="ARBA" id="ARBA00022553"/>
    </source>
</evidence>
<sequence length="640" mass="68564">MGKIIGIDLGTTNSCVAIMEGGKARVIENSEGDRTTPSIVAYTKDGEVLVGASAKRQAVTNPKNTFYAVKRLIGRKFTDAEVKKDLDLVPYAIQAHDNGDAWVATSDGRKMAPQQISAEVLGKMKKTAEAYLGETVTEAVITVPAYFNDSQRQATKDAGRIAGLEVKRIINEPTAAALAYGLDKADGADRKIAVYDLGGGTFDVSIIEIANVDGEKQFEVLATNGDTFLGGEDFDKRVIDYLVEEFQKDQGIDLRKDPLALQRLKDAAERAKIELSSSQQTEVNLPYVTADASGPKHLNIKLTRAKLEALVEDLVKRTIDPCRTALNDAGLRASDISEVILVGGQTRMPKVQAAVAEFFGKEPRKDVNPDEAVAIGAAIQGGVLAGDVKDVLLLDVTPLSLGIEVLGGEFNKIIEKNTTIPTKATQTYSTAADNQSAVTVHVLQGERAQAMYNKSLARFDLSGIEPAPRGMPQIEVTFDIDANGILHVSAKDKKTGKEQKVEIKAGSGLSDDEIQRMVQDAEAHREEDKKFHELVQARNHADALIHAARSAIKDHGDKVPGEMIGRVEGAIAEVETAMKGDDKAQIEAKSKALEEAVQPMMAAANAGQQGPGDAGPGPSASAKNDDVVDAEFTEVKDDNK</sequence>
<feature type="modified residue" description="Phosphothreonine; by autocatalysis" evidence="7">
    <location>
        <position position="201"/>
    </location>
</feature>
<comment type="similarity">
    <text evidence="1 7 8">Belongs to the heat shock protein 70 family.</text>
</comment>
<dbReference type="SUPFAM" id="SSF100934">
    <property type="entry name" value="Heat shock protein 70kD (HSP70), C-terminal subdomain"/>
    <property type="match status" value="1"/>
</dbReference>
<dbReference type="EMBL" id="JBHTIF010000004">
    <property type="protein sequence ID" value="MFD0727145.1"/>
    <property type="molecule type" value="Genomic_DNA"/>
</dbReference>
<dbReference type="PROSITE" id="PS00297">
    <property type="entry name" value="HSP70_1"/>
    <property type="match status" value="1"/>
</dbReference>
<name>A0ABW2YFY6_9GAMM</name>
<dbReference type="HAMAP" id="MF_00332">
    <property type="entry name" value="DnaK"/>
    <property type="match status" value="1"/>
</dbReference>
<evidence type="ECO:0000256" key="4">
    <source>
        <dbReference type="ARBA" id="ARBA00022741"/>
    </source>
</evidence>
<keyword evidence="6 7" id="KW-0346">Stress response</keyword>
<keyword evidence="7" id="KW-0143">Chaperone</keyword>
<dbReference type="InterPro" id="IPR013126">
    <property type="entry name" value="Hsp_70_fam"/>
</dbReference>